<protein>
    <recommendedName>
        <fullName evidence="8">Biotin transporter</fullName>
    </recommendedName>
</protein>
<organism evidence="10 11">
    <name type="scientific">Nocardioides abyssi</name>
    <dbReference type="NCBI Taxonomy" id="3058370"/>
    <lineage>
        <taxon>Bacteria</taxon>
        <taxon>Bacillati</taxon>
        <taxon>Actinomycetota</taxon>
        <taxon>Actinomycetes</taxon>
        <taxon>Propionibacteriales</taxon>
        <taxon>Nocardioidaceae</taxon>
        <taxon>Nocardioides</taxon>
    </lineage>
</organism>
<dbReference type="Proteomes" id="UP001168537">
    <property type="component" value="Unassembled WGS sequence"/>
</dbReference>
<reference evidence="10" key="1">
    <citation type="submission" date="2023-06" db="EMBL/GenBank/DDBJ databases">
        <title>Draft genome sequence of Nocardioides sp. SOB72.</title>
        <authorList>
            <person name="Zhang G."/>
        </authorList>
    </citation>
    <scope>NUCLEOTIDE SEQUENCE</scope>
    <source>
        <strain evidence="10">SOB72</strain>
    </source>
</reference>
<dbReference type="EMBL" id="JAUHJR010000001">
    <property type="protein sequence ID" value="MDN4160557.1"/>
    <property type="molecule type" value="Genomic_DNA"/>
</dbReference>
<comment type="similarity">
    <text evidence="2 8">Belongs to the BioY family.</text>
</comment>
<feature type="transmembrane region" description="Helical" evidence="9">
    <location>
        <begin position="55"/>
        <end position="82"/>
    </location>
</feature>
<dbReference type="PIRSF" id="PIRSF016661">
    <property type="entry name" value="BioY"/>
    <property type="match status" value="1"/>
</dbReference>
<evidence type="ECO:0000256" key="7">
    <source>
        <dbReference type="ARBA" id="ARBA00023136"/>
    </source>
</evidence>
<evidence type="ECO:0000256" key="3">
    <source>
        <dbReference type="ARBA" id="ARBA00022448"/>
    </source>
</evidence>
<dbReference type="PANTHER" id="PTHR34295:SF4">
    <property type="entry name" value="BIOTIN TRANSPORTER BIOY-RELATED"/>
    <property type="match status" value="1"/>
</dbReference>
<dbReference type="InterPro" id="IPR003784">
    <property type="entry name" value="BioY"/>
</dbReference>
<keyword evidence="7 8" id="KW-0472">Membrane</keyword>
<feature type="transmembrane region" description="Helical" evidence="9">
    <location>
        <begin position="131"/>
        <end position="156"/>
    </location>
</feature>
<accession>A0ABT8EQY2</accession>
<dbReference type="Pfam" id="PF02632">
    <property type="entry name" value="BioY"/>
    <property type="match status" value="1"/>
</dbReference>
<keyword evidence="11" id="KW-1185">Reference proteome</keyword>
<proteinExistence type="inferred from homology"/>
<evidence type="ECO:0000256" key="6">
    <source>
        <dbReference type="ARBA" id="ARBA00022989"/>
    </source>
</evidence>
<gene>
    <name evidence="10" type="ORF">QWY29_04265</name>
</gene>
<evidence type="ECO:0000256" key="4">
    <source>
        <dbReference type="ARBA" id="ARBA00022475"/>
    </source>
</evidence>
<feature type="transmembrane region" description="Helical" evidence="9">
    <location>
        <begin position="102"/>
        <end position="119"/>
    </location>
</feature>
<evidence type="ECO:0000256" key="5">
    <source>
        <dbReference type="ARBA" id="ARBA00022692"/>
    </source>
</evidence>
<evidence type="ECO:0000313" key="10">
    <source>
        <dbReference type="EMBL" id="MDN4160557.1"/>
    </source>
</evidence>
<evidence type="ECO:0000256" key="2">
    <source>
        <dbReference type="ARBA" id="ARBA00010692"/>
    </source>
</evidence>
<dbReference type="RefSeq" id="WP_300959413.1">
    <property type="nucleotide sequence ID" value="NZ_JAUHJR010000001.1"/>
</dbReference>
<dbReference type="Gene3D" id="1.10.1760.20">
    <property type="match status" value="1"/>
</dbReference>
<evidence type="ECO:0000256" key="8">
    <source>
        <dbReference type="PIRNR" id="PIRNR016661"/>
    </source>
</evidence>
<evidence type="ECO:0000256" key="1">
    <source>
        <dbReference type="ARBA" id="ARBA00004651"/>
    </source>
</evidence>
<keyword evidence="6 9" id="KW-1133">Transmembrane helix</keyword>
<keyword evidence="4 8" id="KW-1003">Cell membrane</keyword>
<comment type="caution">
    <text evidence="10">The sequence shown here is derived from an EMBL/GenBank/DDBJ whole genome shotgun (WGS) entry which is preliminary data.</text>
</comment>
<feature type="transmembrane region" description="Helical" evidence="9">
    <location>
        <begin position="22"/>
        <end position="43"/>
    </location>
</feature>
<evidence type="ECO:0000256" key="9">
    <source>
        <dbReference type="SAM" id="Phobius"/>
    </source>
</evidence>
<dbReference type="PANTHER" id="PTHR34295">
    <property type="entry name" value="BIOTIN TRANSPORTER BIOY"/>
    <property type="match status" value="1"/>
</dbReference>
<sequence length="202" mass="21164">MTMTDPTASVATPRRRLTTTDLALVAAFAALIAACALVGGIPVGGAGVEITLQTFGILLAGCVLGPTRGFLAVLLYLGLGAIGLPVFSGREGGLGTFTGPTLGYLWSFPLVAGLAGLLVSRVAGRVRKSRAFWVFCCAVPGVVVNHLLGIVGMKYWYDVPWSVAWGYDAPFWAGDVLKAALVALVAAEVHRAFPQLLHGRRR</sequence>
<comment type="subcellular location">
    <subcellularLocation>
        <location evidence="1 8">Cell membrane</location>
        <topology evidence="1 8">Multi-pass membrane protein</topology>
    </subcellularLocation>
</comment>
<keyword evidence="5 9" id="KW-0812">Transmembrane</keyword>
<name>A0ABT8EQY2_9ACTN</name>
<keyword evidence="3 8" id="KW-0813">Transport</keyword>
<evidence type="ECO:0000313" key="11">
    <source>
        <dbReference type="Proteomes" id="UP001168537"/>
    </source>
</evidence>